<dbReference type="InterPro" id="IPR001401">
    <property type="entry name" value="Dynamin_GTPase"/>
</dbReference>
<dbReference type="Pfam" id="PF01031">
    <property type="entry name" value="Dynamin_M"/>
    <property type="match status" value="1"/>
</dbReference>
<dbReference type="STRING" id="436010.A0A166WX32"/>
<dbReference type="GO" id="GO:0016020">
    <property type="term" value="C:membrane"/>
    <property type="evidence" value="ECO:0007669"/>
    <property type="project" value="TreeGrafter"/>
</dbReference>
<organism evidence="5 6">
    <name type="scientific">Athelia psychrophila</name>
    <dbReference type="NCBI Taxonomy" id="1759441"/>
    <lineage>
        <taxon>Eukaryota</taxon>
        <taxon>Fungi</taxon>
        <taxon>Dikarya</taxon>
        <taxon>Basidiomycota</taxon>
        <taxon>Agaricomycotina</taxon>
        <taxon>Agaricomycetes</taxon>
        <taxon>Agaricomycetidae</taxon>
        <taxon>Atheliales</taxon>
        <taxon>Atheliaceae</taxon>
        <taxon>Athelia</taxon>
    </lineage>
</organism>
<dbReference type="SMART" id="SM00053">
    <property type="entry name" value="DYNc"/>
    <property type="match status" value="1"/>
</dbReference>
<dbReference type="AlphaFoldDB" id="A0A166WX32"/>
<evidence type="ECO:0000313" key="5">
    <source>
        <dbReference type="EMBL" id="KZP34200.1"/>
    </source>
</evidence>
<evidence type="ECO:0000259" key="3">
    <source>
        <dbReference type="PROSITE" id="PS51388"/>
    </source>
</evidence>
<keyword evidence="6" id="KW-1185">Reference proteome</keyword>
<dbReference type="InterPro" id="IPR045063">
    <property type="entry name" value="Dynamin_N"/>
</dbReference>
<dbReference type="GO" id="GO:0048312">
    <property type="term" value="P:intracellular distribution of mitochondria"/>
    <property type="evidence" value="ECO:0007669"/>
    <property type="project" value="TreeGrafter"/>
</dbReference>
<dbReference type="SUPFAM" id="SSF52540">
    <property type="entry name" value="P-loop containing nucleoside triphosphate hydrolases"/>
    <property type="match status" value="1"/>
</dbReference>
<dbReference type="Gene3D" id="3.40.50.300">
    <property type="entry name" value="P-loop containing nucleotide triphosphate hydrolases"/>
    <property type="match status" value="1"/>
</dbReference>
<keyword evidence="2" id="KW-0342">GTP-binding</keyword>
<protein>
    <recommendedName>
        <fullName evidence="7">P-loop containing nucleoside triphosphate hydrolase protein</fullName>
    </recommendedName>
</protein>
<accession>A0A166WX32</accession>
<evidence type="ECO:0000313" key="6">
    <source>
        <dbReference type="Proteomes" id="UP000076532"/>
    </source>
</evidence>
<dbReference type="GO" id="GO:0005874">
    <property type="term" value="C:microtubule"/>
    <property type="evidence" value="ECO:0007669"/>
    <property type="project" value="TreeGrafter"/>
</dbReference>
<dbReference type="InterPro" id="IPR030381">
    <property type="entry name" value="G_DYNAMIN_dom"/>
</dbReference>
<dbReference type="Proteomes" id="UP000076532">
    <property type="component" value="Unassembled WGS sequence"/>
</dbReference>
<keyword evidence="1" id="KW-0547">Nucleotide-binding</keyword>
<dbReference type="GO" id="GO:0016559">
    <property type="term" value="P:peroxisome fission"/>
    <property type="evidence" value="ECO:0007669"/>
    <property type="project" value="TreeGrafter"/>
</dbReference>
<proteinExistence type="predicted"/>
<dbReference type="Pfam" id="PF02212">
    <property type="entry name" value="GED"/>
    <property type="match status" value="1"/>
</dbReference>
<dbReference type="GO" id="GO:0003924">
    <property type="term" value="F:GTPase activity"/>
    <property type="evidence" value="ECO:0007669"/>
    <property type="project" value="InterPro"/>
</dbReference>
<evidence type="ECO:0000256" key="1">
    <source>
        <dbReference type="ARBA" id="ARBA00022741"/>
    </source>
</evidence>
<dbReference type="GO" id="GO:0005739">
    <property type="term" value="C:mitochondrion"/>
    <property type="evidence" value="ECO:0007669"/>
    <property type="project" value="TreeGrafter"/>
</dbReference>
<dbReference type="GO" id="GO:0005525">
    <property type="term" value="F:GTP binding"/>
    <property type="evidence" value="ECO:0007669"/>
    <property type="project" value="InterPro"/>
</dbReference>
<evidence type="ECO:0008006" key="7">
    <source>
        <dbReference type="Google" id="ProtNLM"/>
    </source>
</evidence>
<gene>
    <name evidence="5" type="ORF">FIBSPDRAFT_923755</name>
</gene>
<dbReference type="GO" id="GO:0006897">
    <property type="term" value="P:endocytosis"/>
    <property type="evidence" value="ECO:0007669"/>
    <property type="project" value="TreeGrafter"/>
</dbReference>
<evidence type="ECO:0000256" key="2">
    <source>
        <dbReference type="ARBA" id="ARBA00023134"/>
    </source>
</evidence>
<dbReference type="OrthoDB" id="5061070at2759"/>
<dbReference type="CDD" id="cd08771">
    <property type="entry name" value="DLP_1"/>
    <property type="match status" value="1"/>
</dbReference>
<dbReference type="GO" id="GO:0008017">
    <property type="term" value="F:microtubule binding"/>
    <property type="evidence" value="ECO:0007669"/>
    <property type="project" value="TreeGrafter"/>
</dbReference>
<dbReference type="PROSITE" id="PS51718">
    <property type="entry name" value="G_DYNAMIN_2"/>
    <property type="match status" value="1"/>
</dbReference>
<dbReference type="PANTHER" id="PTHR11566:SF21">
    <property type="entry name" value="DYNAMIN RELATED PROTEIN 1, ISOFORM A"/>
    <property type="match status" value="1"/>
</dbReference>
<feature type="domain" description="Dynamin-type G" evidence="4">
    <location>
        <begin position="65"/>
        <end position="372"/>
    </location>
</feature>
<dbReference type="InterPro" id="IPR027417">
    <property type="entry name" value="P-loop_NTPase"/>
</dbReference>
<dbReference type="Gene3D" id="1.20.120.1240">
    <property type="entry name" value="Dynamin, middle domain"/>
    <property type="match status" value="1"/>
</dbReference>
<dbReference type="GO" id="GO:0000266">
    <property type="term" value="P:mitochondrial fission"/>
    <property type="evidence" value="ECO:0007669"/>
    <property type="project" value="TreeGrafter"/>
</dbReference>
<dbReference type="PRINTS" id="PR00195">
    <property type="entry name" value="DYNAMIN"/>
</dbReference>
<dbReference type="PROSITE" id="PS51388">
    <property type="entry name" value="GED"/>
    <property type="match status" value="1"/>
</dbReference>
<evidence type="ECO:0000259" key="4">
    <source>
        <dbReference type="PROSITE" id="PS51718"/>
    </source>
</evidence>
<dbReference type="InterPro" id="IPR020850">
    <property type="entry name" value="GED_dom"/>
</dbReference>
<reference evidence="5 6" key="1">
    <citation type="journal article" date="2016" name="Mol. Biol. Evol.">
        <title>Comparative Genomics of Early-Diverging Mushroom-Forming Fungi Provides Insights into the Origins of Lignocellulose Decay Capabilities.</title>
        <authorList>
            <person name="Nagy L.G."/>
            <person name="Riley R."/>
            <person name="Tritt A."/>
            <person name="Adam C."/>
            <person name="Daum C."/>
            <person name="Floudas D."/>
            <person name="Sun H."/>
            <person name="Yadav J.S."/>
            <person name="Pangilinan J."/>
            <person name="Larsson K.H."/>
            <person name="Matsuura K."/>
            <person name="Barry K."/>
            <person name="Labutti K."/>
            <person name="Kuo R."/>
            <person name="Ohm R.A."/>
            <person name="Bhattacharya S.S."/>
            <person name="Shirouzu T."/>
            <person name="Yoshinaga Y."/>
            <person name="Martin F.M."/>
            <person name="Grigoriev I.V."/>
            <person name="Hibbett D.S."/>
        </authorList>
    </citation>
    <scope>NUCLEOTIDE SEQUENCE [LARGE SCALE GENOMIC DNA]</scope>
    <source>
        <strain evidence="5 6">CBS 109695</strain>
    </source>
</reference>
<sequence>MNLNAIDNSTASDEFLFHGSTPSSISDSGADPDVGVGLSDPQVAQGRRRMLDLVNRLHSTGVQIDMDLPQIAVIGVQSAGKSSLIESISGITLPRAAGTCTRCPTECRLAYNDDTWKCTVSLRFITSPNGQPLDQVRNEAFGPTIFDKCAVEERIRRAQRAILNPSTPARDFLKGDDEDPTDRQLSFSSNCVSLQISGRDVADLSFCDLPGFISSVGKGGNANDIELVKSLVTSYISKPSCIILSTVACETDFENQGAHHLAKLNDPTGKRTIGVLTKPDRIPHGEEERWLKFIRNDSEALENGWFCVKQPTSKSLAAGISWAEARAEENEWFSMTAPWASLESNYQNHLRTENLTERLSVVLSELIAKRLPEIHEELQNHLRRTEKQIQDLPKPPSNDPFGEVLHLIGEFTRSLARHLEGTPGSDGLIQSIRPAQIQFQRAIRATAPDFRPYDRREGRARGLPEMSFLQNEEQFEARLEVDDKEIYVDQVFERAQLARTRELPDNYPFVVQKGYIADVTKEWHDPSLNLFDTVQRILSGNVKNIISEHFGKFGRGGLQQLVQVVLTEHLKRCGDRTKMQLDWLLQIESRPYTLNTHYYADYKDKFLSFYRGSRKTGSSAGLVQNLQSYDPDDSGDDAFQEAVTEIMSALPQLGITGTQAIDLTKLLPSDPMEPALAIMAGVRAYFQVAYKRFTDNVPLAIDQELIKGFERGIEEVLYSGLKLSGPDGHKIARELVQEPSGIAAQREQLQKKLGRLNTAREELLHVGI</sequence>
<feature type="domain" description="GED" evidence="3">
    <location>
        <begin position="675"/>
        <end position="768"/>
    </location>
</feature>
<dbReference type="InterPro" id="IPR003130">
    <property type="entry name" value="GED"/>
</dbReference>
<name>A0A166WX32_9AGAM</name>
<dbReference type="InterPro" id="IPR022812">
    <property type="entry name" value="Dynamin"/>
</dbReference>
<dbReference type="EMBL" id="KV417480">
    <property type="protein sequence ID" value="KZP34200.1"/>
    <property type="molecule type" value="Genomic_DNA"/>
</dbReference>
<dbReference type="PANTHER" id="PTHR11566">
    <property type="entry name" value="DYNAMIN"/>
    <property type="match status" value="1"/>
</dbReference>
<dbReference type="InterPro" id="IPR000375">
    <property type="entry name" value="Dynamin_stalk"/>
</dbReference>
<dbReference type="Pfam" id="PF00350">
    <property type="entry name" value="Dynamin_N"/>
    <property type="match status" value="1"/>
</dbReference>